<comment type="pathway">
    <text evidence="2">Glycan metabolism; pectin degradation; 2-dehydro-3-deoxy-D-gluconate from pectin: step 1/5.</text>
</comment>
<evidence type="ECO:0000259" key="6">
    <source>
        <dbReference type="Pfam" id="PF01095"/>
    </source>
</evidence>
<dbReference type="GO" id="GO:0045490">
    <property type="term" value="P:pectin catabolic process"/>
    <property type="evidence" value="ECO:0007669"/>
    <property type="project" value="UniProtKB-UniPathway"/>
</dbReference>
<keyword evidence="4" id="KW-0378">Hydrolase</keyword>
<proteinExistence type="predicted"/>
<evidence type="ECO:0000256" key="4">
    <source>
        <dbReference type="ARBA" id="ARBA00022801"/>
    </source>
</evidence>
<dbReference type="Proteomes" id="UP000291084">
    <property type="component" value="Chromosome 7"/>
</dbReference>
<gene>
    <name evidence="7" type="primary">Vigan.07G175000</name>
    <name evidence="7" type="ORF">VIGAN_07175000</name>
</gene>
<dbReference type="UniPathway" id="UPA00545">
    <property type="reaction ID" value="UER00823"/>
</dbReference>
<evidence type="ECO:0000256" key="5">
    <source>
        <dbReference type="ARBA" id="ARBA00023085"/>
    </source>
</evidence>
<organism evidence="7 8">
    <name type="scientific">Vigna angularis var. angularis</name>
    <dbReference type="NCBI Taxonomy" id="157739"/>
    <lineage>
        <taxon>Eukaryota</taxon>
        <taxon>Viridiplantae</taxon>
        <taxon>Streptophyta</taxon>
        <taxon>Embryophyta</taxon>
        <taxon>Tracheophyta</taxon>
        <taxon>Spermatophyta</taxon>
        <taxon>Magnoliopsida</taxon>
        <taxon>eudicotyledons</taxon>
        <taxon>Gunneridae</taxon>
        <taxon>Pentapetalae</taxon>
        <taxon>rosids</taxon>
        <taxon>fabids</taxon>
        <taxon>Fabales</taxon>
        <taxon>Fabaceae</taxon>
        <taxon>Papilionoideae</taxon>
        <taxon>50 kb inversion clade</taxon>
        <taxon>NPAAA clade</taxon>
        <taxon>indigoferoid/millettioid clade</taxon>
        <taxon>Phaseoleae</taxon>
        <taxon>Vigna</taxon>
    </lineage>
</organism>
<dbReference type="InterPro" id="IPR011050">
    <property type="entry name" value="Pectin_lyase_fold/virulence"/>
</dbReference>
<dbReference type="PANTHER" id="PTHR31707">
    <property type="entry name" value="PECTINESTERASE"/>
    <property type="match status" value="1"/>
</dbReference>
<evidence type="ECO:0000256" key="2">
    <source>
        <dbReference type="ARBA" id="ARBA00005184"/>
    </source>
</evidence>
<comment type="subcellular location">
    <subcellularLocation>
        <location evidence="1">Secreted</location>
        <location evidence="1">Cell wall</location>
    </subcellularLocation>
</comment>
<feature type="domain" description="Pectinesterase catalytic" evidence="6">
    <location>
        <begin position="1"/>
        <end position="127"/>
    </location>
</feature>
<keyword evidence="8" id="KW-1185">Reference proteome</keyword>
<evidence type="ECO:0000256" key="1">
    <source>
        <dbReference type="ARBA" id="ARBA00004191"/>
    </source>
</evidence>
<accession>A0A0S3SJB6</accession>
<protein>
    <recommendedName>
        <fullName evidence="6">Pectinesterase catalytic domain-containing protein</fullName>
    </recommendedName>
</protein>
<keyword evidence="5" id="KW-0063">Aspartyl esterase</keyword>
<dbReference type="InterPro" id="IPR012334">
    <property type="entry name" value="Pectin_lyas_fold"/>
</dbReference>
<evidence type="ECO:0000256" key="3">
    <source>
        <dbReference type="ARBA" id="ARBA00022512"/>
    </source>
</evidence>
<dbReference type="GO" id="GO:0042545">
    <property type="term" value="P:cell wall modification"/>
    <property type="evidence" value="ECO:0007669"/>
    <property type="project" value="InterPro"/>
</dbReference>
<dbReference type="Pfam" id="PF01095">
    <property type="entry name" value="Pectinesterase"/>
    <property type="match status" value="1"/>
</dbReference>
<sequence>MQKQKNVITAQGRTDPNQNTGICIENSRVMAAEDLAPELSSFKTFLGRPWREYSRTVFLQTYLDRLIDPAGWLEWKDDFALQTLYYGEFKNLGPRASTRDRVKWRGFHSITSSTEASKFTVENFIGGRSWLPGTGIPFIP</sequence>
<name>A0A0S3SJB6_PHAAN</name>
<dbReference type="EMBL" id="AP015040">
    <property type="protein sequence ID" value="BAT92889.1"/>
    <property type="molecule type" value="Genomic_DNA"/>
</dbReference>
<keyword evidence="3" id="KW-0964">Secreted</keyword>
<evidence type="ECO:0000313" key="7">
    <source>
        <dbReference type="EMBL" id="BAT92889.1"/>
    </source>
</evidence>
<evidence type="ECO:0000313" key="8">
    <source>
        <dbReference type="Proteomes" id="UP000291084"/>
    </source>
</evidence>
<dbReference type="SUPFAM" id="SSF51126">
    <property type="entry name" value="Pectin lyase-like"/>
    <property type="match status" value="1"/>
</dbReference>
<dbReference type="Gene3D" id="2.160.20.10">
    <property type="entry name" value="Single-stranded right-handed beta-helix, Pectin lyase-like"/>
    <property type="match status" value="1"/>
</dbReference>
<dbReference type="GO" id="GO:0030599">
    <property type="term" value="F:pectinesterase activity"/>
    <property type="evidence" value="ECO:0007669"/>
    <property type="project" value="InterPro"/>
</dbReference>
<dbReference type="AlphaFoldDB" id="A0A0S3SJB6"/>
<dbReference type="InterPro" id="IPR000070">
    <property type="entry name" value="Pectinesterase_cat"/>
</dbReference>
<reference evidence="7 8" key="1">
    <citation type="journal article" date="2015" name="Sci. Rep.">
        <title>The power of single molecule real-time sequencing technology in the de novo assembly of a eukaryotic genome.</title>
        <authorList>
            <person name="Sakai H."/>
            <person name="Naito K."/>
            <person name="Ogiso-Tanaka E."/>
            <person name="Takahashi Y."/>
            <person name="Iseki K."/>
            <person name="Muto C."/>
            <person name="Satou K."/>
            <person name="Teruya K."/>
            <person name="Shiroma A."/>
            <person name="Shimoji M."/>
            <person name="Hirano T."/>
            <person name="Itoh T."/>
            <person name="Kaga A."/>
            <person name="Tomooka N."/>
        </authorList>
    </citation>
    <scope>NUCLEOTIDE SEQUENCE [LARGE SCALE GENOMIC DNA]</scope>
    <source>
        <strain evidence="8">cv. Shumari</strain>
    </source>
</reference>
<keyword evidence="3" id="KW-0134">Cell wall</keyword>